<organism evidence="2 3">
    <name type="scientific">Eragrostis curvula</name>
    <name type="common">weeping love grass</name>
    <dbReference type="NCBI Taxonomy" id="38414"/>
    <lineage>
        <taxon>Eukaryota</taxon>
        <taxon>Viridiplantae</taxon>
        <taxon>Streptophyta</taxon>
        <taxon>Embryophyta</taxon>
        <taxon>Tracheophyta</taxon>
        <taxon>Spermatophyta</taxon>
        <taxon>Magnoliopsida</taxon>
        <taxon>Liliopsida</taxon>
        <taxon>Poales</taxon>
        <taxon>Poaceae</taxon>
        <taxon>PACMAD clade</taxon>
        <taxon>Chloridoideae</taxon>
        <taxon>Eragrostideae</taxon>
        <taxon>Eragrostidinae</taxon>
        <taxon>Eragrostis</taxon>
    </lineage>
</organism>
<evidence type="ECO:0000256" key="1">
    <source>
        <dbReference type="SAM" id="MobiDB-lite"/>
    </source>
</evidence>
<feature type="region of interest" description="Disordered" evidence="1">
    <location>
        <begin position="92"/>
        <end position="145"/>
    </location>
</feature>
<protein>
    <submittedName>
        <fullName evidence="2">Uncharacterized protein</fullName>
    </submittedName>
</protein>
<dbReference type="Proteomes" id="UP000324897">
    <property type="component" value="Unassembled WGS sequence"/>
</dbReference>
<feature type="compositionally biased region" description="Polar residues" evidence="1">
    <location>
        <begin position="136"/>
        <end position="145"/>
    </location>
</feature>
<feature type="region of interest" description="Disordered" evidence="1">
    <location>
        <begin position="38"/>
        <end position="61"/>
    </location>
</feature>
<proteinExistence type="predicted"/>
<dbReference type="AlphaFoldDB" id="A0A5J9SUK8"/>
<comment type="caution">
    <text evidence="2">The sequence shown here is derived from an EMBL/GenBank/DDBJ whole genome shotgun (WGS) entry which is preliminary data.</text>
</comment>
<feature type="compositionally biased region" description="Gly residues" evidence="1">
    <location>
        <begin position="113"/>
        <end position="123"/>
    </location>
</feature>
<sequence>MLTSMSLASVQTNANFHAVAATLLRLLGLKADQNEVAHGAGATRDAELEQGREPAPSGGRRAARLLERDASNDRQHFFFLRLPDAVAAADEPGAAGLARRRAAAADPAAGAAGDDGGGRGGGVSPENPLVRGICTPTISSSSLRT</sequence>
<dbReference type="EMBL" id="RWGY01000288">
    <property type="protein sequence ID" value="TVU02703.1"/>
    <property type="molecule type" value="Genomic_DNA"/>
</dbReference>
<name>A0A5J9SUK8_9POAL</name>
<gene>
    <name evidence="2" type="ORF">EJB05_51773</name>
</gene>
<evidence type="ECO:0000313" key="2">
    <source>
        <dbReference type="EMBL" id="TVU02703.1"/>
    </source>
</evidence>
<reference evidence="2 3" key="1">
    <citation type="journal article" date="2019" name="Sci. Rep.">
        <title>A high-quality genome of Eragrostis curvula grass provides insights into Poaceae evolution and supports new strategies to enhance forage quality.</title>
        <authorList>
            <person name="Carballo J."/>
            <person name="Santos B.A.C.M."/>
            <person name="Zappacosta D."/>
            <person name="Garbus I."/>
            <person name="Selva J.P."/>
            <person name="Gallo C.A."/>
            <person name="Diaz A."/>
            <person name="Albertini E."/>
            <person name="Caccamo M."/>
            <person name="Echenique V."/>
        </authorList>
    </citation>
    <scope>NUCLEOTIDE SEQUENCE [LARGE SCALE GENOMIC DNA]</scope>
    <source>
        <strain evidence="3">cv. Victoria</strain>
        <tissue evidence="2">Leaf</tissue>
    </source>
</reference>
<keyword evidence="3" id="KW-1185">Reference proteome</keyword>
<accession>A0A5J9SUK8</accession>
<dbReference type="Gramene" id="TVU02703">
    <property type="protein sequence ID" value="TVU02703"/>
    <property type="gene ID" value="EJB05_51773"/>
</dbReference>
<evidence type="ECO:0000313" key="3">
    <source>
        <dbReference type="Proteomes" id="UP000324897"/>
    </source>
</evidence>
<feature type="non-terminal residue" evidence="2">
    <location>
        <position position="1"/>
    </location>
</feature>